<gene>
    <name evidence="1" type="ORF">METZ01_LOCUS205490</name>
</gene>
<dbReference type="EMBL" id="UINC01045640">
    <property type="protein sequence ID" value="SVB52636.1"/>
    <property type="molecule type" value="Genomic_DNA"/>
</dbReference>
<evidence type="ECO:0000313" key="1">
    <source>
        <dbReference type="EMBL" id="SVB52636.1"/>
    </source>
</evidence>
<accession>A0A382EPB6</accession>
<sequence length="207" mass="24364">MKISIIILFILICSSQVFSVPAIKNLAAGNFGGKCELITYDLIYFHFLKCNITKKMNVNGELKELYFNSDSSFIFFDYEKTKDDYYIIALLKNNKLLSHNYLELEYKTINVKYTGLAKFNENVDPIAKVKEIVKDFKEYYFENIKEENIFDKLQRLSESAFDGIAEKFERGDKEGILFYDIIIIKEEILWHCIDIKKEKPECFKLNT</sequence>
<organism evidence="1">
    <name type="scientific">marine metagenome</name>
    <dbReference type="NCBI Taxonomy" id="408172"/>
    <lineage>
        <taxon>unclassified sequences</taxon>
        <taxon>metagenomes</taxon>
        <taxon>ecological metagenomes</taxon>
    </lineage>
</organism>
<name>A0A382EPB6_9ZZZZ</name>
<protein>
    <submittedName>
        <fullName evidence="1">Uncharacterized protein</fullName>
    </submittedName>
</protein>
<reference evidence="1" key="1">
    <citation type="submission" date="2018-05" db="EMBL/GenBank/DDBJ databases">
        <authorList>
            <person name="Lanie J.A."/>
            <person name="Ng W.-L."/>
            <person name="Kazmierczak K.M."/>
            <person name="Andrzejewski T.M."/>
            <person name="Davidsen T.M."/>
            <person name="Wayne K.J."/>
            <person name="Tettelin H."/>
            <person name="Glass J.I."/>
            <person name="Rusch D."/>
            <person name="Podicherti R."/>
            <person name="Tsui H.-C.T."/>
            <person name="Winkler M.E."/>
        </authorList>
    </citation>
    <scope>NUCLEOTIDE SEQUENCE</scope>
</reference>
<dbReference type="AlphaFoldDB" id="A0A382EPB6"/>
<proteinExistence type="predicted"/>